<accession>A0A165HKC3</accession>
<evidence type="ECO:0000256" key="7">
    <source>
        <dbReference type="ARBA" id="ARBA00022884"/>
    </source>
</evidence>
<feature type="region of interest" description="Disordered" evidence="13">
    <location>
        <begin position="1"/>
        <end position="64"/>
    </location>
</feature>
<feature type="compositionally biased region" description="Low complexity" evidence="13">
    <location>
        <begin position="529"/>
        <end position="546"/>
    </location>
</feature>
<evidence type="ECO:0000256" key="13">
    <source>
        <dbReference type="SAM" id="MobiDB-lite"/>
    </source>
</evidence>
<keyword evidence="4" id="KW-0813">Transport</keyword>
<gene>
    <name evidence="15" type="ORF">CALCODRAFT_481637</name>
</gene>
<proteinExistence type="inferred from homology"/>
<dbReference type="OrthoDB" id="2155283at2759"/>
<dbReference type="GO" id="GO:0003729">
    <property type="term" value="F:mRNA binding"/>
    <property type="evidence" value="ECO:0007669"/>
    <property type="project" value="InterPro"/>
</dbReference>
<evidence type="ECO:0000313" key="15">
    <source>
        <dbReference type="EMBL" id="KZT59406.1"/>
    </source>
</evidence>
<dbReference type="SUPFAM" id="SSF47769">
    <property type="entry name" value="SAM/Pointed domain"/>
    <property type="match status" value="1"/>
</dbReference>
<sequence length="656" mass="68361">MSLAATSANIPPAPLTPTGLASLPPKPPASLNSARASLGPNERLRQPLSPRVAVPPSARPTSELLGNVTVNQPTPEAEAIDQWFENLQQYEATLEEMAAASLDQNFKEELNAIEEWFRVLSEAERTAALYSLLQSATQVQIRFFIQVLGQMARADPMTALLSPGMSGSMQTQMEAKMSQLGIKSPGLKAPTSPAVRNFSGGSANRASFGGDASSYLSPDSAALGDAAGTLAQKRAQFKATQAAHRISAPGLINSNNNMWAGSSLSQVMERQASPSPEPVSPGLAPSTASIRPKSTDFAGIANSLRSPRPNLSEETTNDGLSPMVGGNWASMVNTPLVPMFAAENQQNQNNGLDAVNAKLSQWGGASNDSGVRVPLMDDAKKFRRKSPANDMDGLRAANGNSGLLAAQQFAANRNAHDAMNGFNGLGGLSPNMNALGMGGFGGLPGMAGLQGMGAGGLSPLTANMAGMNLNGLAGMNQMDLLSMNLGNMGLNASMNLSAAAQAQLFAQLAAGGYPTSATALKFAGLQSAPLSAGSRGRSAGRRSPSGKMGFNGPASAKAEEDVDPSVLQDVPAWLRSLRLHKYTPNFEGMDWKDMVLMDEAALEKKGVAALGARRKMLKTFEVVRMKMGLEGPPMSAMSATGPSASEDDEGSMVTPE</sequence>
<evidence type="ECO:0000313" key="16">
    <source>
        <dbReference type="Proteomes" id="UP000076842"/>
    </source>
</evidence>
<dbReference type="PANTHER" id="PTHR12515:SF5">
    <property type="entry name" value="PROTEIN SMAUG"/>
    <property type="match status" value="1"/>
</dbReference>
<evidence type="ECO:0000256" key="8">
    <source>
        <dbReference type="ARBA" id="ARBA00022927"/>
    </source>
</evidence>
<dbReference type="GO" id="GO:0015031">
    <property type="term" value="P:protein transport"/>
    <property type="evidence" value="ECO:0007669"/>
    <property type="project" value="UniProtKB-KW"/>
</dbReference>
<protein>
    <recommendedName>
        <fullName evidence="10">RNA-binding protein VTS1</fullName>
    </recommendedName>
    <alternativeName>
        <fullName evidence="12">RNA-binding protein vts1</fullName>
    </alternativeName>
</protein>
<dbReference type="InParanoid" id="A0A165HKC3"/>
<dbReference type="GO" id="GO:0000932">
    <property type="term" value="C:P-body"/>
    <property type="evidence" value="ECO:0007669"/>
    <property type="project" value="UniProtKB-SubCell"/>
</dbReference>
<evidence type="ECO:0000256" key="4">
    <source>
        <dbReference type="ARBA" id="ARBA00022448"/>
    </source>
</evidence>
<keyword evidence="6" id="KW-0547">Nucleotide-binding</keyword>
<dbReference type="CDD" id="cd09556">
    <property type="entry name" value="SAM_VTS1_fungal"/>
    <property type="match status" value="1"/>
</dbReference>
<dbReference type="InterPro" id="IPR037635">
    <property type="entry name" value="VTS1_SAM"/>
</dbReference>
<evidence type="ECO:0000256" key="1">
    <source>
        <dbReference type="ARBA" id="ARBA00004201"/>
    </source>
</evidence>
<dbReference type="EMBL" id="KV423941">
    <property type="protein sequence ID" value="KZT59406.1"/>
    <property type="molecule type" value="Genomic_DNA"/>
</dbReference>
<keyword evidence="16" id="KW-1185">Reference proteome</keyword>
<dbReference type="STRING" id="1353952.A0A165HKC3"/>
<organism evidence="15 16">
    <name type="scientific">Calocera cornea HHB12733</name>
    <dbReference type="NCBI Taxonomy" id="1353952"/>
    <lineage>
        <taxon>Eukaryota</taxon>
        <taxon>Fungi</taxon>
        <taxon>Dikarya</taxon>
        <taxon>Basidiomycota</taxon>
        <taxon>Agaricomycotina</taxon>
        <taxon>Dacrymycetes</taxon>
        <taxon>Dacrymycetales</taxon>
        <taxon>Dacrymycetaceae</taxon>
        <taxon>Calocera</taxon>
    </lineage>
</organism>
<dbReference type="GO" id="GO:0005829">
    <property type="term" value="C:cytosol"/>
    <property type="evidence" value="ECO:0007669"/>
    <property type="project" value="UniProtKB-SubCell"/>
</dbReference>
<evidence type="ECO:0000259" key="14">
    <source>
        <dbReference type="PROSITE" id="PS50105"/>
    </source>
</evidence>
<evidence type="ECO:0000256" key="12">
    <source>
        <dbReference type="ARBA" id="ARBA00073291"/>
    </source>
</evidence>
<evidence type="ECO:0000256" key="10">
    <source>
        <dbReference type="ARBA" id="ARBA00024136"/>
    </source>
</evidence>
<dbReference type="Pfam" id="PF25479">
    <property type="entry name" value="Vts1"/>
    <property type="match status" value="1"/>
</dbReference>
<dbReference type="InterPro" id="IPR050897">
    <property type="entry name" value="SMAUG/VTS1_RNA-bind"/>
</dbReference>
<feature type="region of interest" description="Disordered" evidence="13">
    <location>
        <begin position="265"/>
        <end position="323"/>
    </location>
</feature>
<keyword evidence="8" id="KW-0653">Protein transport</keyword>
<comment type="function">
    <text evidence="11">RNA-binding protein involved in post-transcriptional regulation through transcript degradation.</text>
</comment>
<evidence type="ECO:0000256" key="5">
    <source>
        <dbReference type="ARBA" id="ARBA00022490"/>
    </source>
</evidence>
<evidence type="ECO:0000256" key="2">
    <source>
        <dbReference type="ARBA" id="ARBA00004514"/>
    </source>
</evidence>
<evidence type="ECO:0000256" key="11">
    <source>
        <dbReference type="ARBA" id="ARBA00054767"/>
    </source>
</evidence>
<dbReference type="Gene3D" id="1.10.150.50">
    <property type="entry name" value="Transcription Factor, Ets-1"/>
    <property type="match status" value="1"/>
</dbReference>
<comment type="subunit">
    <text evidence="9">Monomer. Binds to RNA.</text>
</comment>
<dbReference type="PANTHER" id="PTHR12515">
    <property type="entry name" value="STERILE ALPHA MOTIF DOMAIN CONTAINING PROTEIN 4-RELATED"/>
    <property type="match status" value="1"/>
</dbReference>
<dbReference type="SMART" id="SM00454">
    <property type="entry name" value="SAM"/>
    <property type="match status" value="1"/>
</dbReference>
<reference evidence="15 16" key="1">
    <citation type="journal article" date="2016" name="Mol. Biol. Evol.">
        <title>Comparative Genomics of Early-Diverging Mushroom-Forming Fungi Provides Insights into the Origins of Lignocellulose Decay Capabilities.</title>
        <authorList>
            <person name="Nagy L.G."/>
            <person name="Riley R."/>
            <person name="Tritt A."/>
            <person name="Adam C."/>
            <person name="Daum C."/>
            <person name="Floudas D."/>
            <person name="Sun H."/>
            <person name="Yadav J.S."/>
            <person name="Pangilinan J."/>
            <person name="Larsson K.H."/>
            <person name="Matsuura K."/>
            <person name="Barry K."/>
            <person name="Labutti K."/>
            <person name="Kuo R."/>
            <person name="Ohm R.A."/>
            <person name="Bhattacharya S.S."/>
            <person name="Shirouzu T."/>
            <person name="Yoshinaga Y."/>
            <person name="Martin F.M."/>
            <person name="Grigoriev I.V."/>
            <person name="Hibbett D.S."/>
        </authorList>
    </citation>
    <scope>NUCLEOTIDE SEQUENCE [LARGE SCALE GENOMIC DNA]</scope>
    <source>
        <strain evidence="15 16">HHB12733</strain>
    </source>
</reference>
<feature type="compositionally biased region" description="Polar residues" evidence="13">
    <location>
        <begin position="265"/>
        <end position="274"/>
    </location>
</feature>
<feature type="domain" description="SAM" evidence="14">
    <location>
        <begin position="565"/>
        <end position="626"/>
    </location>
</feature>
<evidence type="ECO:0000256" key="6">
    <source>
        <dbReference type="ARBA" id="ARBA00022741"/>
    </source>
</evidence>
<dbReference type="InterPro" id="IPR057327">
    <property type="entry name" value="Vts1_dom"/>
</dbReference>
<dbReference type="GO" id="GO:0000166">
    <property type="term" value="F:nucleotide binding"/>
    <property type="evidence" value="ECO:0007669"/>
    <property type="project" value="UniProtKB-KW"/>
</dbReference>
<keyword evidence="7" id="KW-0694">RNA-binding</keyword>
<dbReference type="InterPro" id="IPR013761">
    <property type="entry name" value="SAM/pointed_sf"/>
</dbReference>
<dbReference type="FunFam" id="1.10.150.50:FF:000033">
    <property type="entry name" value="Protein vts1, variant"/>
    <property type="match status" value="1"/>
</dbReference>
<keyword evidence="5" id="KW-0963">Cytoplasm</keyword>
<feature type="region of interest" description="Disordered" evidence="13">
    <location>
        <begin position="631"/>
        <end position="656"/>
    </location>
</feature>
<comment type="similarity">
    <text evidence="3">Belongs to the VTS1 family.</text>
</comment>
<dbReference type="GO" id="GO:0000289">
    <property type="term" value="P:nuclear-transcribed mRNA poly(A) tail shortening"/>
    <property type="evidence" value="ECO:0007669"/>
    <property type="project" value="TreeGrafter"/>
</dbReference>
<dbReference type="AlphaFoldDB" id="A0A165HKC3"/>
<dbReference type="PROSITE" id="PS50105">
    <property type="entry name" value="SAM_DOMAIN"/>
    <property type="match status" value="1"/>
</dbReference>
<evidence type="ECO:0000256" key="3">
    <source>
        <dbReference type="ARBA" id="ARBA00007325"/>
    </source>
</evidence>
<evidence type="ECO:0000256" key="9">
    <source>
        <dbReference type="ARBA" id="ARBA00024046"/>
    </source>
</evidence>
<name>A0A165HKC3_9BASI</name>
<dbReference type="InterPro" id="IPR001660">
    <property type="entry name" value="SAM"/>
</dbReference>
<dbReference type="Pfam" id="PF07647">
    <property type="entry name" value="SAM_2"/>
    <property type="match status" value="1"/>
</dbReference>
<dbReference type="Proteomes" id="UP000076842">
    <property type="component" value="Unassembled WGS sequence"/>
</dbReference>
<feature type="region of interest" description="Disordered" evidence="13">
    <location>
        <begin position="529"/>
        <end position="563"/>
    </location>
</feature>
<comment type="subcellular location">
    <subcellularLocation>
        <location evidence="1">Cytoplasm</location>
        <location evidence="1">P-body</location>
    </subcellularLocation>
    <subcellularLocation>
        <location evidence="2">Cytoplasm</location>
        <location evidence="2">Cytosol</location>
    </subcellularLocation>
</comment>